<reference evidence="4 5" key="1">
    <citation type="submission" date="2020-09" db="EMBL/GenBank/DDBJ databases">
        <title>Eikenella S3660 sp. nov., isolated from a throat swab.</title>
        <authorList>
            <person name="Buhl M."/>
        </authorList>
    </citation>
    <scope>NUCLEOTIDE SEQUENCE [LARGE SCALE GENOMIC DNA]</scope>
    <source>
        <strain evidence="4 5">S3360</strain>
    </source>
</reference>
<gene>
    <name evidence="4" type="ORF">H9Q10_06615</name>
</gene>
<evidence type="ECO:0000256" key="1">
    <source>
        <dbReference type="SAM" id="MobiDB-lite"/>
    </source>
</evidence>
<name>A0ABS0NAK7_9NEIS</name>
<dbReference type="EMBL" id="JACSGR010000004">
    <property type="protein sequence ID" value="MBH5329339.1"/>
    <property type="molecule type" value="Genomic_DNA"/>
</dbReference>
<dbReference type="Proteomes" id="UP000768471">
    <property type="component" value="Unassembled WGS sequence"/>
</dbReference>
<feature type="chain" id="PRO_5046580205" evidence="2">
    <location>
        <begin position="27"/>
        <end position="172"/>
    </location>
</feature>
<organism evidence="4 5">
    <name type="scientific">Eikenella glucosivorans</name>
    <dbReference type="NCBI Taxonomy" id="2766967"/>
    <lineage>
        <taxon>Bacteria</taxon>
        <taxon>Pseudomonadati</taxon>
        <taxon>Pseudomonadota</taxon>
        <taxon>Betaproteobacteria</taxon>
        <taxon>Neisseriales</taxon>
        <taxon>Neisseriaceae</taxon>
        <taxon>Eikenella</taxon>
    </lineage>
</organism>
<dbReference type="Pfam" id="PF00565">
    <property type="entry name" value="SNase"/>
    <property type="match status" value="1"/>
</dbReference>
<dbReference type="InterPro" id="IPR035437">
    <property type="entry name" value="SNase_OB-fold_sf"/>
</dbReference>
<feature type="region of interest" description="Disordered" evidence="1">
    <location>
        <begin position="146"/>
        <end position="172"/>
    </location>
</feature>
<dbReference type="PROSITE" id="PS50830">
    <property type="entry name" value="TNASE_3"/>
    <property type="match status" value="1"/>
</dbReference>
<evidence type="ECO:0000313" key="4">
    <source>
        <dbReference type="EMBL" id="MBH5329339.1"/>
    </source>
</evidence>
<proteinExistence type="predicted"/>
<dbReference type="Gene3D" id="2.40.50.90">
    <property type="match status" value="1"/>
</dbReference>
<dbReference type="InterPro" id="IPR016071">
    <property type="entry name" value="Staphylococal_nuclease_OB-fold"/>
</dbReference>
<dbReference type="SUPFAM" id="SSF50199">
    <property type="entry name" value="Staphylococcal nuclease"/>
    <property type="match status" value="1"/>
</dbReference>
<keyword evidence="2" id="KW-0732">Signal</keyword>
<evidence type="ECO:0000313" key="5">
    <source>
        <dbReference type="Proteomes" id="UP000768471"/>
    </source>
</evidence>
<dbReference type="PANTHER" id="PTHR12302:SF26">
    <property type="entry name" value="BLR1266 PROTEIN"/>
    <property type="match status" value="1"/>
</dbReference>
<comment type="caution">
    <text evidence="4">The sequence shown here is derived from an EMBL/GenBank/DDBJ whole genome shotgun (WGS) entry which is preliminary data.</text>
</comment>
<accession>A0ABS0NAK7</accession>
<dbReference type="SMART" id="SM00318">
    <property type="entry name" value="SNc"/>
    <property type="match status" value="1"/>
</dbReference>
<feature type="domain" description="TNase-like" evidence="3">
    <location>
        <begin position="27"/>
        <end position="155"/>
    </location>
</feature>
<feature type="signal peptide" evidence="2">
    <location>
        <begin position="1"/>
        <end position="26"/>
    </location>
</feature>
<dbReference type="RefSeq" id="WP_197903171.1">
    <property type="nucleotide sequence ID" value="NZ_JACSGR010000004.1"/>
</dbReference>
<evidence type="ECO:0000259" key="3">
    <source>
        <dbReference type="PROSITE" id="PS50830"/>
    </source>
</evidence>
<keyword evidence="5" id="KW-1185">Reference proteome</keyword>
<sequence length="172" mass="19508">MSQASFRKAKTVALLPALLFALSAQAETVSGEVVRVWDGDSLHLLDAAGQRHKIRLADIDAPELEQPQGRACRNRLAEQVLHRRVQAEIVDTDPHGRQVAYIRLNGADINRQQLADGCAWHYRRFARRRQSPAEYAAYAAAEEGAKSRRAGVWQQNAPQAPWQFRQRQRRPH</sequence>
<evidence type="ECO:0000256" key="2">
    <source>
        <dbReference type="SAM" id="SignalP"/>
    </source>
</evidence>
<dbReference type="PANTHER" id="PTHR12302">
    <property type="entry name" value="EBNA2 BINDING PROTEIN P100"/>
    <property type="match status" value="1"/>
</dbReference>
<protein>
    <submittedName>
        <fullName evidence="4">Thermonuclease family protein</fullName>
    </submittedName>
</protein>